<name>A0A8W7PXR4_ANOCL</name>
<reference evidence="1" key="1">
    <citation type="submission" date="2022-08" db="UniProtKB">
        <authorList>
            <consortium name="EnsemblMetazoa"/>
        </authorList>
    </citation>
    <scope>IDENTIFICATION</scope>
</reference>
<protein>
    <submittedName>
        <fullName evidence="1">Uncharacterized protein</fullName>
    </submittedName>
</protein>
<evidence type="ECO:0000313" key="1">
    <source>
        <dbReference type="EnsemblMetazoa" id="ACOM039153-PA.1"/>
    </source>
</evidence>
<proteinExistence type="predicted"/>
<organism evidence="1">
    <name type="scientific">Anopheles coluzzii</name>
    <name type="common">African malaria mosquito</name>
    <dbReference type="NCBI Taxonomy" id="1518534"/>
    <lineage>
        <taxon>Eukaryota</taxon>
        <taxon>Metazoa</taxon>
        <taxon>Ecdysozoa</taxon>
        <taxon>Arthropoda</taxon>
        <taxon>Hexapoda</taxon>
        <taxon>Insecta</taxon>
        <taxon>Pterygota</taxon>
        <taxon>Neoptera</taxon>
        <taxon>Endopterygota</taxon>
        <taxon>Diptera</taxon>
        <taxon>Nematocera</taxon>
        <taxon>Culicoidea</taxon>
        <taxon>Culicidae</taxon>
        <taxon>Anophelinae</taxon>
        <taxon>Anopheles</taxon>
    </lineage>
</organism>
<dbReference type="Proteomes" id="UP000075882">
    <property type="component" value="Unassembled WGS sequence"/>
</dbReference>
<accession>A0A8W7PXR4</accession>
<dbReference type="EnsemblMetazoa" id="ACOM039153-RA">
    <property type="protein sequence ID" value="ACOM039153-PA.1"/>
    <property type="gene ID" value="ACOM039153"/>
</dbReference>
<dbReference type="AlphaFoldDB" id="A0A8W7PXR4"/>
<sequence length="148" mass="16745">MRIVLRRFVLNPHPSLKVTHKPQHRSVCVCEFEVLRRDTKPSPSVSRLQVKLRTTTALKVVAGWPWSSVDRRANKTKLKKHTSAQCGIFETSTKTQKTPVADSPRDGTANRLDKCLLKNKFLLTFPKKIVGRRMVPFIASVISLNGVD</sequence>